<protein>
    <recommendedName>
        <fullName evidence="8">Nipped-B protein</fullName>
    </recommendedName>
</protein>
<evidence type="ECO:0000313" key="12">
    <source>
        <dbReference type="Proteomes" id="UP000719412"/>
    </source>
</evidence>
<keyword evidence="12" id="KW-1185">Reference proteome</keyword>
<dbReference type="GO" id="GO:0061775">
    <property type="term" value="F:cohesin loader activity"/>
    <property type="evidence" value="ECO:0007669"/>
    <property type="project" value="InterPro"/>
</dbReference>
<feature type="compositionally biased region" description="Polar residues" evidence="9">
    <location>
        <begin position="838"/>
        <end position="852"/>
    </location>
</feature>
<reference evidence="11" key="2">
    <citation type="submission" date="2021-08" db="EMBL/GenBank/DDBJ databases">
        <authorList>
            <person name="Eriksson T."/>
        </authorList>
    </citation>
    <scope>NUCLEOTIDE SEQUENCE</scope>
    <source>
        <strain evidence="11">Stoneville</strain>
        <tissue evidence="11">Whole head</tissue>
    </source>
</reference>
<feature type="region of interest" description="Disordered" evidence="9">
    <location>
        <begin position="895"/>
        <end position="953"/>
    </location>
</feature>
<dbReference type="GO" id="GO:0003723">
    <property type="term" value="F:RNA binding"/>
    <property type="evidence" value="ECO:0007669"/>
    <property type="project" value="UniProtKB-UniRule"/>
</dbReference>
<dbReference type="Pfam" id="PF12765">
    <property type="entry name" value="Cohesin_HEAT"/>
    <property type="match status" value="1"/>
</dbReference>
<dbReference type="InterPro" id="IPR024986">
    <property type="entry name" value="Nipped-B_C"/>
</dbReference>
<evidence type="ECO:0000256" key="2">
    <source>
        <dbReference type="ARBA" id="ARBA00009252"/>
    </source>
</evidence>
<feature type="region of interest" description="Disordered" evidence="9">
    <location>
        <begin position="2429"/>
        <end position="2472"/>
    </location>
</feature>
<evidence type="ECO:0000259" key="10">
    <source>
        <dbReference type="PROSITE" id="PS50102"/>
    </source>
</evidence>
<keyword evidence="5 8" id="KW-0539">Nucleus</keyword>
<reference evidence="11" key="1">
    <citation type="journal article" date="2020" name="J Insects Food Feed">
        <title>The yellow mealworm (Tenebrio molitor) genome: a resource for the emerging insects as food and feed industry.</title>
        <authorList>
            <person name="Eriksson T."/>
            <person name="Andere A."/>
            <person name="Kelstrup H."/>
            <person name="Emery V."/>
            <person name="Picard C."/>
        </authorList>
    </citation>
    <scope>NUCLEOTIDE SEQUENCE</scope>
    <source>
        <strain evidence="11">Stoneville</strain>
        <tissue evidence="11">Whole head</tissue>
    </source>
</reference>
<comment type="caution">
    <text evidence="11">The sequence shown here is derived from an EMBL/GenBank/DDBJ whole genome shotgun (WGS) entry which is preliminary data.</text>
</comment>
<dbReference type="GO" id="GO:0140588">
    <property type="term" value="P:chromatin looping"/>
    <property type="evidence" value="ECO:0007669"/>
    <property type="project" value="InterPro"/>
</dbReference>
<feature type="domain" description="RRM" evidence="10">
    <location>
        <begin position="73"/>
        <end position="126"/>
    </location>
</feature>
<feature type="compositionally biased region" description="Basic and acidic residues" evidence="9">
    <location>
        <begin position="1441"/>
        <end position="1450"/>
    </location>
</feature>
<gene>
    <name evidence="11" type="ORF">GEV33_009693</name>
</gene>
<dbReference type="GO" id="GO:1990414">
    <property type="term" value="P:replication-born double-strand break repair via sister chromatid exchange"/>
    <property type="evidence" value="ECO:0007669"/>
    <property type="project" value="TreeGrafter"/>
</dbReference>
<accession>A0A8J6HFA6</accession>
<dbReference type="PANTHER" id="PTHR21704:SF18">
    <property type="entry name" value="NIPPED-B-LIKE PROTEIN"/>
    <property type="match status" value="1"/>
</dbReference>
<organism evidence="11 12">
    <name type="scientific">Tenebrio molitor</name>
    <name type="common">Yellow mealworm beetle</name>
    <dbReference type="NCBI Taxonomy" id="7067"/>
    <lineage>
        <taxon>Eukaryota</taxon>
        <taxon>Metazoa</taxon>
        <taxon>Ecdysozoa</taxon>
        <taxon>Arthropoda</taxon>
        <taxon>Hexapoda</taxon>
        <taxon>Insecta</taxon>
        <taxon>Pterygota</taxon>
        <taxon>Neoptera</taxon>
        <taxon>Endopterygota</taxon>
        <taxon>Coleoptera</taxon>
        <taxon>Polyphaga</taxon>
        <taxon>Cucujiformia</taxon>
        <taxon>Tenebrionidae</taxon>
        <taxon>Tenebrio</taxon>
    </lineage>
</organism>
<dbReference type="CDD" id="cd23958">
    <property type="entry name" value="SCC2"/>
    <property type="match status" value="1"/>
</dbReference>
<dbReference type="GO" id="GO:0090694">
    <property type="term" value="C:Scc2-Scc4 cohesin loading complex"/>
    <property type="evidence" value="ECO:0007669"/>
    <property type="project" value="TreeGrafter"/>
</dbReference>
<dbReference type="Proteomes" id="UP000719412">
    <property type="component" value="Unassembled WGS sequence"/>
</dbReference>
<dbReference type="GO" id="GO:0003682">
    <property type="term" value="F:chromatin binding"/>
    <property type="evidence" value="ECO:0007669"/>
    <property type="project" value="TreeGrafter"/>
</dbReference>
<feature type="compositionally biased region" description="Gly residues" evidence="9">
    <location>
        <begin position="56"/>
        <end position="68"/>
    </location>
</feature>
<dbReference type="InterPro" id="IPR000504">
    <property type="entry name" value="RRM_dom"/>
</dbReference>
<dbReference type="CDD" id="cd12652">
    <property type="entry name" value="RRM2_Hu"/>
    <property type="match status" value="1"/>
</dbReference>
<evidence type="ECO:0000256" key="7">
    <source>
        <dbReference type="PROSITE-ProRule" id="PRU00176"/>
    </source>
</evidence>
<evidence type="ECO:0000313" key="11">
    <source>
        <dbReference type="EMBL" id="KAH0813092.1"/>
    </source>
</evidence>
<evidence type="ECO:0000256" key="9">
    <source>
        <dbReference type="SAM" id="MobiDB-lite"/>
    </source>
</evidence>
<feature type="region of interest" description="Disordered" evidence="9">
    <location>
        <begin position="1441"/>
        <end position="1478"/>
    </location>
</feature>
<keyword evidence="3 8" id="KW-0677">Repeat</keyword>
<dbReference type="SUPFAM" id="SSF54928">
    <property type="entry name" value="RNA-binding domain, RBD"/>
    <property type="match status" value="3"/>
</dbReference>
<feature type="compositionally biased region" description="Basic and acidic residues" evidence="9">
    <location>
        <begin position="1467"/>
        <end position="1478"/>
    </location>
</feature>
<name>A0A8J6HFA6_TENMO</name>
<dbReference type="SMART" id="SM00360">
    <property type="entry name" value="RRM"/>
    <property type="match status" value="3"/>
</dbReference>
<dbReference type="InterPro" id="IPR026003">
    <property type="entry name" value="Cohesin_HEAT"/>
</dbReference>
<dbReference type="EMBL" id="JABDTM020025592">
    <property type="protein sequence ID" value="KAH0813092.1"/>
    <property type="molecule type" value="Genomic_DNA"/>
</dbReference>
<evidence type="ECO:0000256" key="3">
    <source>
        <dbReference type="ARBA" id="ARBA00022737"/>
    </source>
</evidence>
<dbReference type="InterPro" id="IPR016024">
    <property type="entry name" value="ARM-type_fold"/>
</dbReference>
<feature type="compositionally biased region" description="Polar residues" evidence="9">
    <location>
        <begin position="2574"/>
        <end position="2583"/>
    </location>
</feature>
<comment type="similarity">
    <text evidence="2 8">Belongs to the SCC2/Nipped-B family.</text>
</comment>
<keyword evidence="4 7" id="KW-0694">RNA-binding</keyword>
<dbReference type="PROSITE" id="PS50102">
    <property type="entry name" value="RRM"/>
    <property type="match status" value="3"/>
</dbReference>
<feature type="region of interest" description="Disordered" evidence="9">
    <location>
        <begin position="50"/>
        <end position="69"/>
    </location>
</feature>
<evidence type="ECO:0000256" key="8">
    <source>
        <dbReference type="RuleBase" id="RU364107"/>
    </source>
</evidence>
<comment type="subcellular location">
    <subcellularLocation>
        <location evidence="1 8">Nucleus</location>
    </subcellularLocation>
</comment>
<evidence type="ECO:0000256" key="6">
    <source>
        <dbReference type="ARBA" id="ARBA00023306"/>
    </source>
</evidence>
<feature type="region of interest" description="Disordered" evidence="9">
    <location>
        <begin position="2574"/>
        <end position="2616"/>
    </location>
</feature>
<evidence type="ECO:0000256" key="5">
    <source>
        <dbReference type="ARBA" id="ARBA00023242"/>
    </source>
</evidence>
<evidence type="ECO:0000256" key="4">
    <source>
        <dbReference type="ARBA" id="ARBA00022884"/>
    </source>
</evidence>
<dbReference type="InterPro" id="IPR033031">
    <property type="entry name" value="Scc2/Nipped-B"/>
</dbReference>
<dbReference type="Pfam" id="PF12830">
    <property type="entry name" value="Nipped-B_C"/>
    <property type="match status" value="1"/>
</dbReference>
<dbReference type="FunFam" id="3.30.70.330:FF:000006">
    <property type="entry name" value="ELAV-like 3"/>
    <property type="match status" value="1"/>
</dbReference>
<feature type="domain" description="RRM" evidence="10">
    <location>
        <begin position="416"/>
        <end position="494"/>
    </location>
</feature>
<feature type="compositionally biased region" description="Basic and acidic residues" evidence="9">
    <location>
        <begin position="2446"/>
        <end position="2464"/>
    </location>
</feature>
<sequence length="2616" mass="295876">MLIFNTDVTSRSCDFSDFSVCSERDPVCRCQYPVNPLVGDENMMSNGLDSGVVGQQNGGSGGQVGGGQEESKTNLIVNYLPQTMTQEEIRSLFSSIGEVESCKLIRDKVTAFGKPGSISQVYTVEFPESTVVYFIVRSNSFTLVEFLFRQFDKAITWLWFRKLPQTRRCRKSNQYIERIEIAEQDDQGEDSFVVWVGIKNGMNSNDVSYARPSSEAIKGANLYVSGLPKNMTQQDLESLFSPYGRIITSRILCDNITALGYADRVCDRSVLPQSKLQIFAAKVRGPGVVAHSLPKMRTCNSNRLKPALRQSLSKGVGFIRFDQRLEAERAIQELNGTIPKGSTEPITVKFANNPSNNNKAIPPLAAYLTPQATRRFAGPIHHPTGRFRLLSGYSPLAGDLLANSMLPGNAMNGSGWCIFVYNLAPETEENVLWQLFGPFGAVQSVKVIRDLQTNKCKGFGFVTMTNYDEAVVAIQSLNGYTLGNRVLQVSFKTNKTASQAGPICGGHPEVQPGAVLKTQTATIAANSTANAYGSTYNPTVYSLSQVYNLLLYTTLRRRVALPPPRAARPSVFPPRAASLLKESDRRRRIPARMEVLPEMPLPTPSPQTLSNKSLLFHPRVAEEAQNLLGVRDEVLVPQLVHSLIQTSAEHIEVKDNYAGTETKVDQQESMPELLRAMLDRNPNMFSGSAKAATSSSLQHWNHAGQPTVQVKESLPYNQSPHQSPTSPVQVRQLTNRPSVITEQKPTPSVVNCNSTHISNNAVLNDQAEETQPKETGTAEQLRQLRKPPKGPSPSQINDVLPQKSQETEGSDTNKPPERVPLQSEAISDEKTENKVAVSDTNSEPENSHQTVIKQPIVKLDRLSVEDQLLMQKSLSKFVETKPKLAKDLGIVLSKSEEGERESGSESEDDEQSEKPKRKRKRNYNESDDDFVPDTFSALVGSNKKRKTMPKEEKPEPIVVKPKLRRVEKKFVPVLEKLSQEELMETNTYLRFNRSIEHVLKSAEDIDVNDIADDGMIQEEYLLSRIVMQELCTEAAKLKILGAMEMIPTDKLVRLLNVLELNIRGGDRVSPITDEDNESIRQLWLETTMERVMGAADACLICLYIMTSTNMPKRVYLEEVIDRVVLYIKYHLRNTIFPSFDSTYRLDNKKKDGRRKKSTPVSEKSILVLYTKISELVNLLAELLNIQVLTDTSVLHASSMGVSPFFAENVSELQLACLKLVTTCVVALPDSLLNKNCLDGTQSENVKAVDKDVLICNKYEKALNTATTFLAVFLNKCGSKSEDIDYRPLFENFVQDLLSTVNKPEWPATEVLLSLLGRMLVHTFSNKGTDMSLRVASLDYLGVVAARLRRDSVLSRCKLDTIDQMIKDIKSEEMKDSDDQTKKNLATNTEEERTQFLQRVLLDFLAVNAQNDEAYKYARHFYIAQWYKDAVFEKSQLASGAKDNKKYSKENHRSKRHERDSDEESDNENERKDQEQDHADKFKVIEEKKKFLVQRIRPFQETISSGNRVQIFQTYIDYNSAELIAQYLASKRYFSQSFDLYLKAILIVLKETSIAIRTKAMKCLTMIVEADPSVLGRHDMQMGVNHSFLDHSTSVREAAVDLVGKFVLSRPELIDKYYEMLSARILDTGVSVRKRVIKILKDICIECPEFPKIPEICVKMIRRVNDEEGIRKLVMEVFQNMWFTPTKDTSLLRKVMNITDVVASSKDIGLEWFEQLLLSLFKPKEDKDDSTKVQTEPPKALLLACRQIVDCLIENVLRLEETNDGTGSSQRLVACLTTLYLFAKIRPQLLVKHASTLQPYLGLKCQSSGDIQIISSVARMLELVVPLMDHPSESFLAQLEEDAMKLVLQQERPIVSSCLSCLGAIINKVTRNYQLIRDCFKRYNNYMIRFKGWLETENVKFISNTKYRQYFRRALFTIGLLLRYFDFRDPDVIGDLPMDIKDQVYQSMMYFLQRDDFDIQANTLKAIGCICIRHYEFMLEKELKNFYHKLLTSDEAPLKMKAEVLINIENYLVEEENRMIQQDLEWSKRSKEENLKEMGDVSSGMASTVIQLYLKETLQSYLHSDLTVRQAALRVIQLVLQQGLVHPVQIVPYLICMSTDCEKLVSHSADKQLLEIEKKYPGFIHTKSSLGIMLSYQLQKILQGNVIVRGSRVREPGEYPSALNGYLYSILRNSRQQRRALILNILKQFDEQMRTSLSYMLYLADNLAYFPYMVQDEPLFIVHHIDVMISVSGTNLLQSFREGLIVTDAQRIALESENGNTVTNVVSALDEDDDDEDALFGRVPEDTRQLEAYLTTAQGCLLLLMLKQHLKDIYGLSDSKIQQYSPSEAAKVYEKNAARRINALFNPKGTIQKLKEGNSPEYLDEEGRRDLIRQYLDFKQLMLKLDPDDPDDEENSKVLTALGSGNVAGGNQSGAATSILTEADQVALENYKDTSPPKVPKLVISSRRLDSDTKRTQRSQRTSEKLKKHRHKKKRRKFKFLLVLFPLIAVTMAQRPTYAGSRPIGRPELASRFKDPNEPSTVAVYNRLGEDGTTARIPVDARGDGQLVDRLNQWPREHRPFWLLNADHIEASRNAQGNQNNLPSRSGFGQDNGGTGGQETRTIRPVEQRSSFLGARN</sequence>
<keyword evidence="6 8" id="KW-0131">Cell cycle</keyword>
<dbReference type="InterPro" id="IPR011989">
    <property type="entry name" value="ARM-like"/>
</dbReference>
<dbReference type="GO" id="GO:0010468">
    <property type="term" value="P:regulation of gene expression"/>
    <property type="evidence" value="ECO:0007669"/>
    <property type="project" value="InterPro"/>
</dbReference>
<dbReference type="Pfam" id="PF00076">
    <property type="entry name" value="RRM_1"/>
    <property type="match status" value="4"/>
</dbReference>
<dbReference type="InterPro" id="IPR012677">
    <property type="entry name" value="Nucleotide-bd_a/b_plait_sf"/>
</dbReference>
<proteinExistence type="inferred from homology"/>
<dbReference type="PANTHER" id="PTHR21704">
    <property type="entry name" value="NIPPED-B-LIKE PROTEIN DELANGIN SCC2-RELATED"/>
    <property type="match status" value="1"/>
</dbReference>
<dbReference type="GO" id="GO:0034087">
    <property type="term" value="P:establishment of mitotic sister chromatid cohesion"/>
    <property type="evidence" value="ECO:0007669"/>
    <property type="project" value="TreeGrafter"/>
</dbReference>
<feature type="domain" description="RRM" evidence="10">
    <location>
        <begin position="220"/>
        <end position="353"/>
    </location>
</feature>
<dbReference type="GO" id="GO:0071169">
    <property type="term" value="P:establishment of protein localization to chromatin"/>
    <property type="evidence" value="ECO:0007669"/>
    <property type="project" value="TreeGrafter"/>
</dbReference>
<evidence type="ECO:0000256" key="1">
    <source>
        <dbReference type="ARBA" id="ARBA00004123"/>
    </source>
</evidence>
<feature type="region of interest" description="Disordered" evidence="9">
    <location>
        <begin position="762"/>
        <end position="852"/>
    </location>
</feature>
<dbReference type="Gene3D" id="3.30.70.330">
    <property type="match status" value="3"/>
</dbReference>
<dbReference type="Gene3D" id="1.25.10.10">
    <property type="entry name" value="Leucine-rich Repeat Variant"/>
    <property type="match status" value="1"/>
</dbReference>
<dbReference type="InterPro" id="IPR035979">
    <property type="entry name" value="RBD_domain_sf"/>
</dbReference>
<dbReference type="CDD" id="cd12377">
    <property type="entry name" value="RRM3_Hu"/>
    <property type="match status" value="1"/>
</dbReference>
<dbReference type="SUPFAM" id="SSF48371">
    <property type="entry name" value="ARM repeat"/>
    <property type="match status" value="1"/>
</dbReference>